<sequence length="72" mass="8184">MSSLVDGSLEIGSTISSEELDGLDLCEWMGSDSIKAMNRVSQTSQLLLSERKSHLEGGRQKREEERESKRWR</sequence>
<feature type="region of interest" description="Disordered" evidence="1">
    <location>
        <begin position="49"/>
        <end position="72"/>
    </location>
</feature>
<dbReference type="Proteomes" id="UP001311232">
    <property type="component" value="Unassembled WGS sequence"/>
</dbReference>
<keyword evidence="3" id="KW-1185">Reference proteome</keyword>
<name>A0AAV9S0H2_9TELE</name>
<gene>
    <name evidence="2" type="ORF">CRENBAI_012434</name>
</gene>
<accession>A0AAV9S0H2</accession>
<protein>
    <submittedName>
        <fullName evidence="2">Uncharacterized protein</fullName>
    </submittedName>
</protein>
<evidence type="ECO:0000256" key="1">
    <source>
        <dbReference type="SAM" id="MobiDB-lite"/>
    </source>
</evidence>
<evidence type="ECO:0000313" key="3">
    <source>
        <dbReference type="Proteomes" id="UP001311232"/>
    </source>
</evidence>
<comment type="caution">
    <text evidence="2">The sequence shown here is derived from an EMBL/GenBank/DDBJ whole genome shotgun (WGS) entry which is preliminary data.</text>
</comment>
<dbReference type="EMBL" id="JAHHUM010001103">
    <property type="protein sequence ID" value="KAK5614813.1"/>
    <property type="molecule type" value="Genomic_DNA"/>
</dbReference>
<evidence type="ECO:0000313" key="2">
    <source>
        <dbReference type="EMBL" id="KAK5614813.1"/>
    </source>
</evidence>
<organism evidence="2 3">
    <name type="scientific">Crenichthys baileyi</name>
    <name type="common">White River springfish</name>
    <dbReference type="NCBI Taxonomy" id="28760"/>
    <lineage>
        <taxon>Eukaryota</taxon>
        <taxon>Metazoa</taxon>
        <taxon>Chordata</taxon>
        <taxon>Craniata</taxon>
        <taxon>Vertebrata</taxon>
        <taxon>Euteleostomi</taxon>
        <taxon>Actinopterygii</taxon>
        <taxon>Neopterygii</taxon>
        <taxon>Teleostei</taxon>
        <taxon>Neoteleostei</taxon>
        <taxon>Acanthomorphata</taxon>
        <taxon>Ovalentaria</taxon>
        <taxon>Atherinomorphae</taxon>
        <taxon>Cyprinodontiformes</taxon>
        <taxon>Goodeidae</taxon>
        <taxon>Crenichthys</taxon>
    </lineage>
</organism>
<dbReference type="AlphaFoldDB" id="A0AAV9S0H2"/>
<proteinExistence type="predicted"/>
<reference evidence="2 3" key="1">
    <citation type="submission" date="2021-06" db="EMBL/GenBank/DDBJ databases">
        <authorList>
            <person name="Palmer J.M."/>
        </authorList>
    </citation>
    <scope>NUCLEOTIDE SEQUENCE [LARGE SCALE GENOMIC DNA]</scope>
    <source>
        <strain evidence="2 3">MEX-2019</strain>
        <tissue evidence="2">Muscle</tissue>
    </source>
</reference>